<evidence type="ECO:0000313" key="3">
    <source>
        <dbReference type="EMBL" id="MFC5629160.1"/>
    </source>
</evidence>
<dbReference type="RefSeq" id="WP_270897858.1">
    <property type="nucleotide sequence ID" value="NZ_JBHSPF010000053.1"/>
</dbReference>
<dbReference type="Gene3D" id="3.40.50.1820">
    <property type="entry name" value="alpha/beta hydrolase"/>
    <property type="match status" value="1"/>
</dbReference>
<feature type="domain" description="AB hydrolase-1" evidence="2">
    <location>
        <begin position="6"/>
        <end position="238"/>
    </location>
</feature>
<sequence length="259" mass="29237">MTSSYILLPGWSMHQSVFYPLQSVLSQYAPTICVDYRNIASKEEITNRTKQMIAAVTTSSTFDPMKNKGDDNSKVTLIGWSLGAIAALETALALPEKINRLILISGTACFVQEKRKGWSARIVKKMQESIISSPEETLKAFDQLLFSEEEKEKWLPYFVECIRPSFSKDSPKSLFYGLDYLLYTDVREKLSALHVPTLFIHGEKDQICPLAAVTTITKKIPHSQMHIVPNAGHVPFLTQREQCLDKILEFCLEEVADGK</sequence>
<evidence type="ECO:0000256" key="1">
    <source>
        <dbReference type="ARBA" id="ARBA00022801"/>
    </source>
</evidence>
<dbReference type="PANTHER" id="PTHR43798:SF31">
    <property type="entry name" value="AB HYDROLASE SUPERFAMILY PROTEIN YCLE"/>
    <property type="match status" value="1"/>
</dbReference>
<keyword evidence="4" id="KW-1185">Reference proteome</keyword>
<protein>
    <submittedName>
        <fullName evidence="3">Alpha/beta fold hydrolase</fullName>
    </submittedName>
</protein>
<dbReference type="PANTHER" id="PTHR43798">
    <property type="entry name" value="MONOACYLGLYCEROL LIPASE"/>
    <property type="match status" value="1"/>
</dbReference>
<proteinExistence type="predicted"/>
<comment type="caution">
    <text evidence="3">The sequence shown here is derived from an EMBL/GenBank/DDBJ whole genome shotgun (WGS) entry which is preliminary data.</text>
</comment>
<evidence type="ECO:0000313" key="4">
    <source>
        <dbReference type="Proteomes" id="UP001596143"/>
    </source>
</evidence>
<dbReference type="InterPro" id="IPR000073">
    <property type="entry name" value="AB_hydrolase_1"/>
</dbReference>
<dbReference type="SUPFAM" id="SSF53474">
    <property type="entry name" value="alpha/beta-Hydrolases"/>
    <property type="match status" value="1"/>
</dbReference>
<dbReference type="InterPro" id="IPR029058">
    <property type="entry name" value="AB_hydrolase_fold"/>
</dbReference>
<dbReference type="GO" id="GO:0016787">
    <property type="term" value="F:hydrolase activity"/>
    <property type="evidence" value="ECO:0007669"/>
    <property type="project" value="UniProtKB-KW"/>
</dbReference>
<dbReference type="InterPro" id="IPR050266">
    <property type="entry name" value="AB_hydrolase_sf"/>
</dbReference>
<dbReference type="EMBL" id="JBHSPF010000053">
    <property type="protein sequence ID" value="MFC5629160.1"/>
    <property type="molecule type" value="Genomic_DNA"/>
</dbReference>
<accession>A0ABW0U6P1</accession>
<evidence type="ECO:0000259" key="2">
    <source>
        <dbReference type="Pfam" id="PF00561"/>
    </source>
</evidence>
<dbReference type="PRINTS" id="PR00111">
    <property type="entry name" value="ABHYDROLASE"/>
</dbReference>
<gene>
    <name evidence="3" type="ORF">ACFPTR_09820</name>
</gene>
<dbReference type="Proteomes" id="UP001596143">
    <property type="component" value="Unassembled WGS sequence"/>
</dbReference>
<name>A0ABW0U6P1_9BACI</name>
<reference evidence="4" key="1">
    <citation type="journal article" date="2019" name="Int. J. Syst. Evol. Microbiol.">
        <title>The Global Catalogue of Microorganisms (GCM) 10K type strain sequencing project: providing services to taxonomists for standard genome sequencing and annotation.</title>
        <authorList>
            <consortium name="The Broad Institute Genomics Platform"/>
            <consortium name="The Broad Institute Genome Sequencing Center for Infectious Disease"/>
            <person name="Wu L."/>
            <person name="Ma J."/>
        </authorList>
    </citation>
    <scope>NUCLEOTIDE SEQUENCE [LARGE SCALE GENOMIC DNA]</scope>
    <source>
        <strain evidence="4">CGMCC 1.15790</strain>
    </source>
</reference>
<keyword evidence="1 3" id="KW-0378">Hydrolase</keyword>
<organism evidence="3 4">
    <name type="scientific">Aliibacillus thermotolerans</name>
    <dbReference type="NCBI Taxonomy" id="1834418"/>
    <lineage>
        <taxon>Bacteria</taxon>
        <taxon>Bacillati</taxon>
        <taxon>Bacillota</taxon>
        <taxon>Bacilli</taxon>
        <taxon>Bacillales</taxon>
        <taxon>Bacillaceae</taxon>
        <taxon>Aliibacillus</taxon>
    </lineage>
</organism>
<dbReference type="Pfam" id="PF00561">
    <property type="entry name" value="Abhydrolase_1"/>
    <property type="match status" value="1"/>
</dbReference>